<dbReference type="InterPro" id="IPR051199">
    <property type="entry name" value="LPS_LOS_Heptosyltrfase"/>
</dbReference>
<gene>
    <name evidence="3" type="ORF">MSZNOR_3945</name>
</gene>
<dbReference type="SUPFAM" id="SSF53756">
    <property type="entry name" value="UDP-Glycosyltransferase/glycogen phosphorylase"/>
    <property type="match status" value="1"/>
</dbReference>
<dbReference type="CDD" id="cd03789">
    <property type="entry name" value="GT9_LPS_heptosyltransferase"/>
    <property type="match status" value="1"/>
</dbReference>
<proteinExistence type="predicted"/>
<dbReference type="PANTHER" id="PTHR30160:SF1">
    <property type="entry name" value="LIPOPOLYSACCHARIDE 1,2-N-ACETYLGLUCOSAMINETRANSFERASE-RELATED"/>
    <property type="match status" value="1"/>
</dbReference>
<evidence type="ECO:0000256" key="2">
    <source>
        <dbReference type="ARBA" id="ARBA00022679"/>
    </source>
</evidence>
<organism evidence="3 4">
    <name type="scientific">Methylocaldum szegediense</name>
    <dbReference type="NCBI Taxonomy" id="73780"/>
    <lineage>
        <taxon>Bacteria</taxon>
        <taxon>Pseudomonadati</taxon>
        <taxon>Pseudomonadota</taxon>
        <taxon>Gammaproteobacteria</taxon>
        <taxon>Methylococcales</taxon>
        <taxon>Methylococcaceae</taxon>
        <taxon>Methylocaldum</taxon>
    </lineage>
</organism>
<keyword evidence="2" id="KW-0808">Transferase</keyword>
<protein>
    <submittedName>
        <fullName evidence="3">Glycosyltransferase family 9 (Heptosyltransferase)</fullName>
    </submittedName>
</protein>
<dbReference type="InterPro" id="IPR002201">
    <property type="entry name" value="Glyco_trans_9"/>
</dbReference>
<sequence length="396" mass="44406">MLSVNQIRSAPNRGRYLFHNPVLHGFMRTVDSALEVFHKPSREPLRLTPRKILVCCQAHIGDTILATSVIPVLKAAFPKSQVGFLIHPGSADVLAGNPRVDWVHTFEHWRLNRRSLPLWRKLALDLQSRFLAIREIRRIGYDLAIDLYPYFPNSIPLLFCAGIPVRLGWTSAGFGGLLTHGMDWEDSAAHVVEWHKRLLGILTSCREHLGLARTELYSSDDIRSQWRTIAEKYRIPDKFIAFHVGAGGIHRRWPTENWKRLAELCLDKGLSVVLLGHGEEERAICREIAEQSPDIHDLSGQLPWRLMSEAISQSQLLVGLESASGHIAAARNIPVVSIYSGTTRTSVWRPFHPSARVVVSSVPCSPCYFHGGCKGMECVRSTTPETVFSEVAALLP</sequence>
<reference evidence="3 4" key="1">
    <citation type="submission" date="2023-03" db="EMBL/GenBank/DDBJ databases">
        <authorList>
            <person name="Pearce D."/>
        </authorList>
    </citation>
    <scope>NUCLEOTIDE SEQUENCE [LARGE SCALE GENOMIC DNA]</scope>
    <source>
        <strain evidence="3">Msz</strain>
    </source>
</reference>
<dbReference type="Pfam" id="PF01075">
    <property type="entry name" value="Glyco_transf_9"/>
    <property type="match status" value="1"/>
</dbReference>
<dbReference type="PANTHER" id="PTHR30160">
    <property type="entry name" value="TETRAACYLDISACCHARIDE 4'-KINASE-RELATED"/>
    <property type="match status" value="1"/>
</dbReference>
<keyword evidence="4" id="KW-1185">Reference proteome</keyword>
<evidence type="ECO:0000313" key="3">
    <source>
        <dbReference type="EMBL" id="CAI8926373.1"/>
    </source>
</evidence>
<evidence type="ECO:0000256" key="1">
    <source>
        <dbReference type="ARBA" id="ARBA00022676"/>
    </source>
</evidence>
<name>A0ABM9I6P0_9GAMM</name>
<dbReference type="Gene3D" id="3.40.50.2000">
    <property type="entry name" value="Glycogen Phosphorylase B"/>
    <property type="match status" value="2"/>
</dbReference>
<dbReference type="Proteomes" id="UP001162030">
    <property type="component" value="Chromosome"/>
</dbReference>
<accession>A0ABM9I6P0</accession>
<evidence type="ECO:0000313" key="4">
    <source>
        <dbReference type="Proteomes" id="UP001162030"/>
    </source>
</evidence>
<keyword evidence="1" id="KW-0328">Glycosyltransferase</keyword>
<dbReference type="EMBL" id="OX458333">
    <property type="protein sequence ID" value="CAI8926373.1"/>
    <property type="molecule type" value="Genomic_DNA"/>
</dbReference>